<dbReference type="InterPro" id="IPR000195">
    <property type="entry name" value="Rab-GAP-TBC_dom"/>
</dbReference>
<dbReference type="PANTHER" id="PTHR20913">
    <property type="entry name" value="TBC1 DOMAIN FAMILY MEMBER 20/GTPASE"/>
    <property type="match status" value="1"/>
</dbReference>
<gene>
    <name evidence="10" type="ORF">FGG08_005315</name>
</gene>
<feature type="domain" description="Rab-GAP TBC" evidence="9">
    <location>
        <begin position="80"/>
        <end position="268"/>
    </location>
</feature>
<evidence type="ECO:0000256" key="4">
    <source>
        <dbReference type="ARBA" id="ARBA00022692"/>
    </source>
</evidence>
<dbReference type="Proteomes" id="UP000698800">
    <property type="component" value="Unassembled WGS sequence"/>
</dbReference>
<organism evidence="10 11">
    <name type="scientific">Glutinoglossum americanum</name>
    <dbReference type="NCBI Taxonomy" id="1670608"/>
    <lineage>
        <taxon>Eukaryota</taxon>
        <taxon>Fungi</taxon>
        <taxon>Dikarya</taxon>
        <taxon>Ascomycota</taxon>
        <taxon>Pezizomycotina</taxon>
        <taxon>Geoglossomycetes</taxon>
        <taxon>Geoglossales</taxon>
        <taxon>Geoglossaceae</taxon>
        <taxon>Glutinoglossum</taxon>
    </lineage>
</organism>
<evidence type="ECO:0000256" key="8">
    <source>
        <dbReference type="SAM" id="Phobius"/>
    </source>
</evidence>
<proteinExistence type="inferred from homology"/>
<keyword evidence="3" id="KW-0343">GTPase activation</keyword>
<feature type="transmembrane region" description="Helical" evidence="8">
    <location>
        <begin position="390"/>
        <end position="406"/>
    </location>
</feature>
<comment type="subcellular location">
    <subcellularLocation>
        <location evidence="1">Membrane</location>
        <topology evidence="1">Multi-pass membrane protein</topology>
    </subcellularLocation>
</comment>
<evidence type="ECO:0000256" key="5">
    <source>
        <dbReference type="ARBA" id="ARBA00022989"/>
    </source>
</evidence>
<feature type="region of interest" description="Disordered" evidence="7">
    <location>
        <begin position="1"/>
        <end position="52"/>
    </location>
</feature>
<protein>
    <recommendedName>
        <fullName evidence="9">Rab-GAP TBC domain-containing protein</fullName>
    </recommendedName>
</protein>
<keyword evidence="6 8" id="KW-0472">Membrane</keyword>
<feature type="transmembrane region" description="Helical" evidence="8">
    <location>
        <begin position="575"/>
        <end position="593"/>
    </location>
</feature>
<feature type="compositionally biased region" description="Basic and acidic residues" evidence="7">
    <location>
        <begin position="428"/>
        <end position="440"/>
    </location>
</feature>
<dbReference type="InterPro" id="IPR006977">
    <property type="entry name" value="Yip1_dom"/>
</dbReference>
<feature type="region of interest" description="Disordered" evidence="7">
    <location>
        <begin position="423"/>
        <end position="454"/>
    </location>
</feature>
<evidence type="ECO:0000259" key="9">
    <source>
        <dbReference type="PROSITE" id="PS50086"/>
    </source>
</evidence>
<evidence type="ECO:0000256" key="3">
    <source>
        <dbReference type="ARBA" id="ARBA00022468"/>
    </source>
</evidence>
<dbReference type="PROSITE" id="PS50086">
    <property type="entry name" value="TBC_RABGAP"/>
    <property type="match status" value="1"/>
</dbReference>
<evidence type="ECO:0000256" key="6">
    <source>
        <dbReference type="ARBA" id="ARBA00023136"/>
    </source>
</evidence>
<evidence type="ECO:0000256" key="2">
    <source>
        <dbReference type="ARBA" id="ARBA00010596"/>
    </source>
</evidence>
<evidence type="ECO:0000313" key="10">
    <source>
        <dbReference type="EMBL" id="KAH0538053.1"/>
    </source>
</evidence>
<dbReference type="GO" id="GO:0005096">
    <property type="term" value="F:GTPase activator activity"/>
    <property type="evidence" value="ECO:0007669"/>
    <property type="project" value="UniProtKB-KW"/>
</dbReference>
<dbReference type="Pfam" id="PF04893">
    <property type="entry name" value="Yip1"/>
    <property type="match status" value="1"/>
</dbReference>
<dbReference type="GO" id="GO:0006888">
    <property type="term" value="P:endoplasmic reticulum to Golgi vesicle-mediated transport"/>
    <property type="evidence" value="ECO:0007669"/>
    <property type="project" value="TreeGrafter"/>
</dbReference>
<dbReference type="Gene3D" id="1.10.472.80">
    <property type="entry name" value="Ypt/Rab-GAP domain of gyp1p, domain 3"/>
    <property type="match status" value="1"/>
</dbReference>
<dbReference type="EMBL" id="JAGHQL010000124">
    <property type="protein sequence ID" value="KAH0538053.1"/>
    <property type="molecule type" value="Genomic_DNA"/>
</dbReference>
<keyword evidence="11" id="KW-1185">Reference proteome</keyword>
<dbReference type="GO" id="GO:0005789">
    <property type="term" value="C:endoplasmic reticulum membrane"/>
    <property type="evidence" value="ECO:0007669"/>
    <property type="project" value="TreeGrafter"/>
</dbReference>
<evidence type="ECO:0000313" key="11">
    <source>
        <dbReference type="Proteomes" id="UP000698800"/>
    </source>
</evidence>
<keyword evidence="5 8" id="KW-1133">Transmembrane helix</keyword>
<sequence length="679" mass="76351">MDEKINVTQPCENHTSDVDPVEIAERREKGKQPALCRKPPAGQERPLSGEESSKVRLIEEACQARNRATVAQLAVSEHGLVLDRLRKIAWPLLLGCGDSGDNSGKDARPAWQALPRHGDEHQVKLDVNRSFIYYPTDRSPREVERRKAELSDLIIEVLRRHPFLCYFQGYHDICQVLLLVLGAEKSSVAVSHLSLLRIRDFMLPSLSPALSHLRLLPPILSAVDPELCNHLSQTQPFFALAATLTLYAHNIREYGDIARLFDVLLARETAFSVYLFAVIVLRRKEELFEIPPDEPEMLHSVLSKLPAPLDLESLISETVTLFEQHPPESLSEWRSISPNSVLKTSGCPTQSTNQTLEDGIRFYRRQVAELRRAEIWKSVMSAMWKYRRPAGTAGIAILGVVLAWWIRRNGHTDLQEDLEFHSSNFEDGQNRGKIPPDESRGFLPQSSRSSGDGSGKRLIWTLSFYSQFFDVDTNEVIRRCGAAIFPRANFLDVLEGNPDLYGPFWIATTVVMILFLTGTISQYLAREKEKHFEYDFKLLSGAAGLIYGYTGVIPIALWGILKWFGSESANLLECWALYGYANLIWIPVALVSWSPITILNWVFVGIGFGVSVLFLFRNLYPVLSATDIKTSKILLIVVIALHAGLALAIKILFFAHGSPVASKPKEKGDDKPAMMFFGR</sequence>
<dbReference type="InterPro" id="IPR045913">
    <property type="entry name" value="TBC20/Gyp8-like"/>
</dbReference>
<evidence type="ECO:0000256" key="7">
    <source>
        <dbReference type="SAM" id="MobiDB-lite"/>
    </source>
</evidence>
<dbReference type="SMART" id="SM00164">
    <property type="entry name" value="TBC"/>
    <property type="match status" value="1"/>
</dbReference>
<name>A0A9P8HUQ4_9PEZI</name>
<dbReference type="FunFam" id="1.10.472.80:FF:000060">
    <property type="entry name" value="TBC domain protein, putative"/>
    <property type="match status" value="1"/>
</dbReference>
<dbReference type="Pfam" id="PF00566">
    <property type="entry name" value="RabGAP-TBC"/>
    <property type="match status" value="1"/>
</dbReference>
<dbReference type="Gene3D" id="1.10.8.1310">
    <property type="match status" value="1"/>
</dbReference>
<dbReference type="InterPro" id="IPR035969">
    <property type="entry name" value="Rab-GAP_TBC_sf"/>
</dbReference>
<comment type="caution">
    <text evidence="10">The sequence shown here is derived from an EMBL/GenBank/DDBJ whole genome shotgun (WGS) entry which is preliminary data.</text>
</comment>
<feature type="transmembrane region" description="Helical" evidence="8">
    <location>
        <begin position="632"/>
        <end position="655"/>
    </location>
</feature>
<feature type="transmembrane region" description="Helical" evidence="8">
    <location>
        <begin position="504"/>
        <end position="524"/>
    </location>
</feature>
<dbReference type="OrthoDB" id="206700at2759"/>
<reference evidence="10" key="1">
    <citation type="submission" date="2021-03" db="EMBL/GenBank/DDBJ databases">
        <title>Comparative genomics and phylogenomic investigation of the class Geoglossomycetes provide insights into ecological specialization and systematics.</title>
        <authorList>
            <person name="Melie T."/>
            <person name="Pirro S."/>
            <person name="Miller A.N."/>
            <person name="Quandt A."/>
        </authorList>
    </citation>
    <scope>NUCLEOTIDE SEQUENCE</scope>
    <source>
        <strain evidence="10">GBOQ0MN5Z8</strain>
    </source>
</reference>
<feature type="compositionally biased region" description="Polar residues" evidence="7">
    <location>
        <begin position="1"/>
        <end position="13"/>
    </location>
</feature>
<accession>A0A9P8HUQ4</accession>
<comment type="similarity">
    <text evidence="2">Belongs to the YIP1 family.</text>
</comment>
<dbReference type="PANTHER" id="PTHR20913:SF7">
    <property type="entry name" value="RE60063P"/>
    <property type="match status" value="1"/>
</dbReference>
<feature type="transmembrane region" description="Helical" evidence="8">
    <location>
        <begin position="536"/>
        <end position="560"/>
    </location>
</feature>
<dbReference type="AlphaFoldDB" id="A0A9P8HUQ4"/>
<keyword evidence="4 8" id="KW-0812">Transmembrane</keyword>
<evidence type="ECO:0000256" key="1">
    <source>
        <dbReference type="ARBA" id="ARBA00004141"/>
    </source>
</evidence>
<feature type="transmembrane region" description="Helical" evidence="8">
    <location>
        <begin position="598"/>
        <end position="620"/>
    </location>
</feature>
<dbReference type="SUPFAM" id="SSF47923">
    <property type="entry name" value="Ypt/Rab-GAP domain of gyp1p"/>
    <property type="match status" value="2"/>
</dbReference>